<reference evidence="5 6" key="1">
    <citation type="submission" date="2014-03" db="EMBL/GenBank/DDBJ databases">
        <title>Draft genome of the hookworm Oesophagostomum dentatum.</title>
        <authorList>
            <person name="Mitreva M."/>
        </authorList>
    </citation>
    <scope>NUCLEOTIDE SEQUENCE [LARGE SCALE GENOMIC DNA]</scope>
    <source>
        <strain evidence="5 6">OD-Hann</strain>
    </source>
</reference>
<accession>A0A0B1TSZ0</accession>
<dbReference type="AlphaFoldDB" id="A0A0B1TSZ0"/>
<dbReference type="SUPFAM" id="SSF49742">
    <property type="entry name" value="PHM/PNGase F"/>
    <property type="match status" value="2"/>
</dbReference>
<dbReference type="Gene3D" id="2.60.120.310">
    <property type="entry name" value="Copper type II, ascorbate-dependent monooxygenase, N-terminal domain"/>
    <property type="match status" value="1"/>
</dbReference>
<feature type="domain" description="Copper type II ascorbate-dependent monooxygenase C-terminal" evidence="4">
    <location>
        <begin position="54"/>
        <end position="208"/>
    </location>
</feature>
<evidence type="ECO:0000313" key="6">
    <source>
        <dbReference type="Proteomes" id="UP000053660"/>
    </source>
</evidence>
<evidence type="ECO:0000259" key="4">
    <source>
        <dbReference type="Pfam" id="PF03712"/>
    </source>
</evidence>
<keyword evidence="5" id="KW-0503">Monooxygenase</keyword>
<evidence type="ECO:0000256" key="1">
    <source>
        <dbReference type="ARBA" id="ARBA00010676"/>
    </source>
</evidence>
<dbReference type="GO" id="GO:0006589">
    <property type="term" value="P:octopamine biosynthetic process"/>
    <property type="evidence" value="ECO:0007669"/>
    <property type="project" value="TreeGrafter"/>
</dbReference>
<evidence type="ECO:0000256" key="2">
    <source>
        <dbReference type="ARBA" id="ARBA00023157"/>
    </source>
</evidence>
<protein>
    <submittedName>
        <fullName evidence="5">Copper type II ascorbate-dependent monooxygenase domain protein</fullName>
    </submittedName>
</protein>
<dbReference type="OrthoDB" id="129121at2759"/>
<dbReference type="Proteomes" id="UP000053660">
    <property type="component" value="Unassembled WGS sequence"/>
</dbReference>
<evidence type="ECO:0000313" key="5">
    <source>
        <dbReference type="EMBL" id="KHJ98535.1"/>
    </source>
</evidence>
<dbReference type="GO" id="GO:0042421">
    <property type="term" value="P:norepinephrine biosynthetic process"/>
    <property type="evidence" value="ECO:0007669"/>
    <property type="project" value="TreeGrafter"/>
</dbReference>
<dbReference type="PANTHER" id="PTHR10157:SF23">
    <property type="entry name" value="MOXD1 HOMOLOG 1"/>
    <property type="match status" value="1"/>
</dbReference>
<dbReference type="GO" id="GO:0030667">
    <property type="term" value="C:secretory granule membrane"/>
    <property type="evidence" value="ECO:0007669"/>
    <property type="project" value="TreeGrafter"/>
</dbReference>
<dbReference type="PANTHER" id="PTHR10157">
    <property type="entry name" value="DOPAMINE BETA HYDROXYLASE RELATED"/>
    <property type="match status" value="1"/>
</dbReference>
<gene>
    <name evidence="5" type="ORF">OESDEN_01485</name>
</gene>
<keyword evidence="2" id="KW-1015">Disulfide bond</keyword>
<dbReference type="GO" id="GO:0005507">
    <property type="term" value="F:copper ion binding"/>
    <property type="evidence" value="ECO:0007669"/>
    <property type="project" value="InterPro"/>
</dbReference>
<evidence type="ECO:0000256" key="3">
    <source>
        <dbReference type="ARBA" id="ARBA00023180"/>
    </source>
</evidence>
<dbReference type="Gene3D" id="2.60.120.230">
    <property type="match status" value="1"/>
</dbReference>
<dbReference type="FunFam" id="2.60.120.230:FF:000001">
    <property type="entry name" value="Monooxygenase, DBH-like 1"/>
    <property type="match status" value="1"/>
</dbReference>
<proteinExistence type="inferred from homology"/>
<dbReference type="GO" id="GO:0004500">
    <property type="term" value="F:dopamine beta-monooxygenase activity"/>
    <property type="evidence" value="ECO:0007669"/>
    <property type="project" value="InterPro"/>
</dbReference>
<dbReference type="InterPro" id="IPR014784">
    <property type="entry name" value="Cu2_ascorb_mOase-like_C"/>
</dbReference>
<sequence length="211" mass="23701">MPIYFPPEAGLPLGGDGKNYIKVEIHYNNPGLLYDVFDNSGFEFVVTTELREHDAGIMEIGLIYSDANSIPPGQAAFPLTGHCIADCTNKLPPEGIHVFGSQLHAHLTGRKIFTSHYRNGVKIGEINRDNHYSPHWQHIVFIHPYVHVMPGDVLSTTCVYETISKNLITLGGYGIEDEMCVNYIYYYPVSEVEVCKSAIDNATLHNYFKHE</sequence>
<dbReference type="InterPro" id="IPR024548">
    <property type="entry name" value="Cu2_monoox_C"/>
</dbReference>
<name>A0A0B1TSZ0_OESDE</name>
<keyword evidence="6" id="KW-1185">Reference proteome</keyword>
<dbReference type="EMBL" id="KN549301">
    <property type="protein sequence ID" value="KHJ98535.1"/>
    <property type="molecule type" value="Genomic_DNA"/>
</dbReference>
<keyword evidence="3" id="KW-0325">Glycoprotein</keyword>
<dbReference type="GO" id="GO:0005615">
    <property type="term" value="C:extracellular space"/>
    <property type="evidence" value="ECO:0007669"/>
    <property type="project" value="TreeGrafter"/>
</dbReference>
<dbReference type="GO" id="GO:0042420">
    <property type="term" value="P:dopamine catabolic process"/>
    <property type="evidence" value="ECO:0007669"/>
    <property type="project" value="TreeGrafter"/>
</dbReference>
<dbReference type="Pfam" id="PF03712">
    <property type="entry name" value="Cu2_monoox_C"/>
    <property type="match status" value="1"/>
</dbReference>
<keyword evidence="5" id="KW-0560">Oxidoreductase</keyword>
<organism evidence="5 6">
    <name type="scientific">Oesophagostomum dentatum</name>
    <name type="common">Nodular worm</name>
    <dbReference type="NCBI Taxonomy" id="61180"/>
    <lineage>
        <taxon>Eukaryota</taxon>
        <taxon>Metazoa</taxon>
        <taxon>Ecdysozoa</taxon>
        <taxon>Nematoda</taxon>
        <taxon>Chromadorea</taxon>
        <taxon>Rhabditida</taxon>
        <taxon>Rhabditina</taxon>
        <taxon>Rhabditomorpha</taxon>
        <taxon>Strongyloidea</taxon>
        <taxon>Strongylidae</taxon>
        <taxon>Oesophagostomum</taxon>
    </lineage>
</organism>
<dbReference type="InterPro" id="IPR008977">
    <property type="entry name" value="PHM/PNGase_F_dom_sf"/>
</dbReference>
<dbReference type="InterPro" id="IPR036939">
    <property type="entry name" value="Cu2_ascorb_mOase_N_sf"/>
</dbReference>
<dbReference type="InterPro" id="IPR000945">
    <property type="entry name" value="DBH-like"/>
</dbReference>
<comment type="similarity">
    <text evidence="1">Belongs to the copper type II ascorbate-dependent monooxygenase family.</text>
</comment>